<dbReference type="InterPro" id="IPR033443">
    <property type="entry name" value="PROP1-like_PPR_dom"/>
</dbReference>
<protein>
    <recommendedName>
        <fullName evidence="4">PROP1-like PPR domain-containing protein</fullName>
    </recommendedName>
</protein>
<dbReference type="GO" id="GO:0003729">
    <property type="term" value="F:mRNA binding"/>
    <property type="evidence" value="ECO:0007669"/>
    <property type="project" value="TreeGrafter"/>
</dbReference>
<evidence type="ECO:0000313" key="6">
    <source>
        <dbReference type="Proteomes" id="UP000269721"/>
    </source>
</evidence>
<accession>A0A4P9WLJ4</accession>
<evidence type="ECO:0000259" key="4">
    <source>
        <dbReference type="Pfam" id="PF17177"/>
    </source>
</evidence>
<feature type="repeat" description="PPR" evidence="2">
    <location>
        <begin position="666"/>
        <end position="700"/>
    </location>
</feature>
<evidence type="ECO:0000256" key="1">
    <source>
        <dbReference type="ARBA" id="ARBA00022737"/>
    </source>
</evidence>
<dbReference type="InterPro" id="IPR011990">
    <property type="entry name" value="TPR-like_helical_dom_sf"/>
</dbReference>
<dbReference type="GO" id="GO:0006396">
    <property type="term" value="P:RNA processing"/>
    <property type="evidence" value="ECO:0007669"/>
    <property type="project" value="TreeGrafter"/>
</dbReference>
<feature type="repeat" description="PPR" evidence="2">
    <location>
        <begin position="701"/>
        <end position="735"/>
    </location>
</feature>
<dbReference type="Proteomes" id="UP000269721">
    <property type="component" value="Unassembled WGS sequence"/>
</dbReference>
<dbReference type="PANTHER" id="PTHR47934">
    <property type="entry name" value="PENTATRICOPEPTIDE REPEAT-CONTAINING PROTEIN PET309, MITOCHONDRIAL"/>
    <property type="match status" value="1"/>
</dbReference>
<dbReference type="NCBIfam" id="TIGR00756">
    <property type="entry name" value="PPR"/>
    <property type="match status" value="3"/>
</dbReference>
<feature type="repeat" description="PPR" evidence="2">
    <location>
        <begin position="631"/>
        <end position="665"/>
    </location>
</feature>
<proteinExistence type="predicted"/>
<dbReference type="PROSITE" id="PS51375">
    <property type="entry name" value="PPR"/>
    <property type="match status" value="4"/>
</dbReference>
<dbReference type="PANTHER" id="PTHR47934:SF6">
    <property type="entry name" value="MITOCHONDRIAL GROUP I INTRON SPLICING FACTOR CCM1-RELATED"/>
    <property type="match status" value="1"/>
</dbReference>
<dbReference type="GO" id="GO:0005739">
    <property type="term" value="C:mitochondrion"/>
    <property type="evidence" value="ECO:0007669"/>
    <property type="project" value="TreeGrafter"/>
</dbReference>
<dbReference type="Pfam" id="PF01535">
    <property type="entry name" value="PPR"/>
    <property type="match status" value="1"/>
</dbReference>
<evidence type="ECO:0000256" key="2">
    <source>
        <dbReference type="PROSITE-ProRule" id="PRU00708"/>
    </source>
</evidence>
<feature type="region of interest" description="Disordered" evidence="3">
    <location>
        <begin position="1"/>
        <end position="110"/>
    </location>
</feature>
<dbReference type="InterPro" id="IPR051114">
    <property type="entry name" value="Mito_RNA_Proc_CCM1"/>
</dbReference>
<dbReference type="Gene3D" id="1.25.40.10">
    <property type="entry name" value="Tetratricopeptide repeat domain"/>
    <property type="match status" value="4"/>
</dbReference>
<feature type="compositionally biased region" description="Basic and acidic residues" evidence="3">
    <location>
        <begin position="50"/>
        <end position="61"/>
    </location>
</feature>
<keyword evidence="1" id="KW-0677">Repeat</keyword>
<evidence type="ECO:0000256" key="3">
    <source>
        <dbReference type="SAM" id="MobiDB-lite"/>
    </source>
</evidence>
<feature type="compositionally biased region" description="Polar residues" evidence="3">
    <location>
        <begin position="8"/>
        <end position="28"/>
    </location>
</feature>
<feature type="domain" description="PROP1-like PPR" evidence="4">
    <location>
        <begin position="618"/>
        <end position="743"/>
    </location>
</feature>
<name>A0A4P9WLJ4_9FUNG</name>
<gene>
    <name evidence="5" type="ORF">BDK51DRAFT_25582</name>
</gene>
<dbReference type="Pfam" id="PF17177">
    <property type="entry name" value="PPR_long"/>
    <property type="match status" value="1"/>
</dbReference>
<dbReference type="GO" id="GO:0007005">
    <property type="term" value="P:mitochondrion organization"/>
    <property type="evidence" value="ECO:0007669"/>
    <property type="project" value="TreeGrafter"/>
</dbReference>
<feature type="region of interest" description="Disordered" evidence="3">
    <location>
        <begin position="269"/>
        <end position="304"/>
    </location>
</feature>
<feature type="non-terminal residue" evidence="5">
    <location>
        <position position="1119"/>
    </location>
</feature>
<feature type="repeat" description="PPR" evidence="2">
    <location>
        <begin position="596"/>
        <end position="630"/>
    </location>
</feature>
<dbReference type="AlphaFoldDB" id="A0A4P9WLJ4"/>
<feature type="compositionally biased region" description="Low complexity" evidence="3">
    <location>
        <begin position="484"/>
        <end position="495"/>
    </location>
</feature>
<feature type="compositionally biased region" description="Basic and acidic residues" evidence="3">
    <location>
        <begin position="68"/>
        <end position="80"/>
    </location>
</feature>
<dbReference type="OrthoDB" id="2114247at2759"/>
<feature type="compositionally biased region" description="Polar residues" evidence="3">
    <location>
        <begin position="293"/>
        <end position="303"/>
    </location>
</feature>
<evidence type="ECO:0000313" key="5">
    <source>
        <dbReference type="EMBL" id="RKO92953.1"/>
    </source>
</evidence>
<reference evidence="6" key="1">
    <citation type="journal article" date="2018" name="Nat. Microbiol.">
        <title>Leveraging single-cell genomics to expand the fungal tree of life.</title>
        <authorList>
            <person name="Ahrendt S.R."/>
            <person name="Quandt C.A."/>
            <person name="Ciobanu D."/>
            <person name="Clum A."/>
            <person name="Salamov A."/>
            <person name="Andreopoulos B."/>
            <person name="Cheng J.F."/>
            <person name="Woyke T."/>
            <person name="Pelin A."/>
            <person name="Henrissat B."/>
            <person name="Reynolds N.K."/>
            <person name="Benny G.L."/>
            <person name="Smith M.E."/>
            <person name="James T.Y."/>
            <person name="Grigoriev I.V."/>
        </authorList>
    </citation>
    <scope>NUCLEOTIDE SEQUENCE [LARGE SCALE GENOMIC DNA]</scope>
</reference>
<keyword evidence="6" id="KW-1185">Reference proteome</keyword>
<sequence length="1119" mass="120546">MLYPTRSVEGTPSSLTSIPFVAPTSSVTRGPPQPPLARGKSERLSPLLYRGDRGSGRERSGWKLNSGADHDEVEGRDVPAGKRPQRQKTRSKARRGDVHVTTPVPRPVARNGCHRNLSVKGLGLLQKRRTAAATASRSCRLIRNSIRCCATVTAPQLPRPPPSAPPHAPLNQPIQYTPTRHVAAARNLIVQAFPDHMNGASLSPLRGGRATGGAMVWTKGGDGHEAEDAILSEVDEGRTDRGEAGDDGPAVEAAWLSFLDILDTWTTGRSAGADGAPSEPLDTSPTYRPDLNAATNPDPSPTRSVDDALRNIFQTLAAAQSTRIRTAERLLVVSRYMRHAAAMILTSEEISAIVIAQDALNNPREAVQEFELAQKRSAEGDRSPSFPAYVAAIRAYAKAGDLEAAGAVLDEAEALPENDARLPDLSSLYQPIMSGYLMRDNYDAVVSTFRRMLDKKVTATPRIFAILFIAVSRDDIALSSISPSASSDPAFAPDDNGSPDPSLSDSFATMLHRAGIEEATSVDFNHTLVTMYSALGDLDRATRALARLRTIVDDPESLVIPYSALIDASFKRGSRSARSHAESLIAELMGLGVRPGLRTWSAIMSAYSRLGAYALVDSYYAKMLAQGIEPDQQALNVMIRAHARRGNLEAMESVVRRLHELGVHPNVYTTASIMAGYVVNERPDEAIAAFERMQAVGIAPDTVIMNVLMSTCIASGDSAGAIAWLARMKDAGLAPTHVTYTILTHTIARSLDADLDSYIADLFANHDVKPSPSLYGILISNRIRLHDRDAAVRLFNEMVDAHGLEPTPWILTTLASAFVSPESAEAVIGFLSRIEEQGGVPDAHAYHVMMRQHLALQQPGRVVELARSMRDQGVPWTPLIRNTVLTALLQLKDFDAVDAIFDALDSEKLDTRGSQKDQVSPLVTVLRHAVQLQSSLAAKPLHFAAALFTRLDAANHSVVDPPARMLALAAYVKLADPAGVLRVVRGMVAAGVVPTGRRPAYTMLAAAKDYDALVDLALLSLDAGIAEDVTQIEMLMERMADGRVRGGVDAFVRILDRAAGIVEGEDAVMAPEAVVTDRAGGVRWREGVGTPEVDWRGLAAGTTTVREVEPDWRHGSAAP</sequence>
<dbReference type="EMBL" id="KZ994428">
    <property type="protein sequence ID" value="RKO92953.1"/>
    <property type="molecule type" value="Genomic_DNA"/>
</dbReference>
<feature type="compositionally biased region" description="Basic residues" evidence="3">
    <location>
        <begin position="83"/>
        <end position="93"/>
    </location>
</feature>
<feature type="region of interest" description="Disordered" evidence="3">
    <location>
        <begin position="484"/>
        <end position="504"/>
    </location>
</feature>
<dbReference type="InterPro" id="IPR002885">
    <property type="entry name" value="PPR_rpt"/>
</dbReference>
<organism evidence="5 6">
    <name type="scientific">Blyttiomyces helicus</name>
    <dbReference type="NCBI Taxonomy" id="388810"/>
    <lineage>
        <taxon>Eukaryota</taxon>
        <taxon>Fungi</taxon>
        <taxon>Fungi incertae sedis</taxon>
        <taxon>Chytridiomycota</taxon>
        <taxon>Chytridiomycota incertae sedis</taxon>
        <taxon>Chytridiomycetes</taxon>
        <taxon>Chytridiomycetes incertae sedis</taxon>
        <taxon>Blyttiomyces</taxon>
    </lineage>
</organism>